<evidence type="ECO:0000313" key="3">
    <source>
        <dbReference type="Proteomes" id="UP001305647"/>
    </source>
</evidence>
<reference evidence="2" key="2">
    <citation type="submission" date="2023-05" db="EMBL/GenBank/DDBJ databases">
        <authorList>
            <consortium name="Lawrence Berkeley National Laboratory"/>
            <person name="Steindorff A."/>
            <person name="Hensen N."/>
            <person name="Bonometti L."/>
            <person name="Westerberg I."/>
            <person name="Brannstrom I.O."/>
            <person name="Guillou S."/>
            <person name="Cros-Aarteil S."/>
            <person name="Calhoun S."/>
            <person name="Haridas S."/>
            <person name="Kuo A."/>
            <person name="Mondo S."/>
            <person name="Pangilinan J."/>
            <person name="Riley R."/>
            <person name="Labutti K."/>
            <person name="Andreopoulos B."/>
            <person name="Lipzen A."/>
            <person name="Chen C."/>
            <person name="Yanf M."/>
            <person name="Daum C."/>
            <person name="Ng V."/>
            <person name="Clum A."/>
            <person name="Ohm R."/>
            <person name="Martin F."/>
            <person name="Silar P."/>
            <person name="Natvig D."/>
            <person name="Lalanne C."/>
            <person name="Gautier V."/>
            <person name="Ament-Velasquez S.L."/>
            <person name="Kruys A."/>
            <person name="Hutchinson M.I."/>
            <person name="Powell A.J."/>
            <person name="Barry K."/>
            <person name="Miller A.N."/>
            <person name="Grigoriev I.V."/>
            <person name="Debuchy R."/>
            <person name="Gladieux P."/>
            <person name="Thoren M.H."/>
            <person name="Johannesson H."/>
        </authorList>
    </citation>
    <scope>NUCLEOTIDE SEQUENCE</scope>
    <source>
        <strain evidence="2">CBS 757.83</strain>
    </source>
</reference>
<sequence length="204" mass="22210">MAQALLDSLKGADLLPSKVIPADFSPTLHLGVRFPAKAIFNGTLMRVSEVKQTPSISISATTTTTTTTPISSLTFMLIDPDAPTPDDPKFGYWRHWVVTNIPAPSSSISASEEEQPSAVDAGRTLTPYLAPGPKDESGPHRYLFLLFAEPPSEGGLKLDKSDVGGDEFVERRSFRAEEFVQRHGLRLVGVQWMRGVGDGWKGEE</sequence>
<comment type="caution">
    <text evidence="2">The sequence shown here is derived from an EMBL/GenBank/DDBJ whole genome shotgun (WGS) entry which is preliminary data.</text>
</comment>
<proteinExistence type="predicted"/>
<dbReference type="GO" id="GO:0030414">
    <property type="term" value="F:peptidase inhibitor activity"/>
    <property type="evidence" value="ECO:0007669"/>
    <property type="project" value="TreeGrafter"/>
</dbReference>
<keyword evidence="3" id="KW-1185">Reference proteome</keyword>
<name>A0AAN6SZ68_9PEZI</name>
<dbReference type="InterPro" id="IPR008914">
    <property type="entry name" value="PEBP"/>
</dbReference>
<dbReference type="InterPro" id="IPR035810">
    <property type="entry name" value="PEBP_euk"/>
</dbReference>
<dbReference type="PANTHER" id="PTHR11362:SF85">
    <property type="entry name" value="INHIBITOR (TFS1), PUTATIVE (AFU_ORTHOLOGUE AFUA_4G08120)-RELATED"/>
    <property type="match status" value="1"/>
</dbReference>
<dbReference type="AlphaFoldDB" id="A0AAN6SZ68"/>
<dbReference type="Proteomes" id="UP001305647">
    <property type="component" value="Unassembled WGS sequence"/>
</dbReference>
<dbReference type="EMBL" id="MU863651">
    <property type="protein sequence ID" value="KAK4099220.1"/>
    <property type="molecule type" value="Genomic_DNA"/>
</dbReference>
<dbReference type="InterPro" id="IPR036610">
    <property type="entry name" value="PEBP-like_sf"/>
</dbReference>
<evidence type="ECO:0000256" key="1">
    <source>
        <dbReference type="SAM" id="MobiDB-lite"/>
    </source>
</evidence>
<dbReference type="GO" id="GO:0005543">
    <property type="term" value="F:phospholipid binding"/>
    <property type="evidence" value="ECO:0007669"/>
    <property type="project" value="TreeGrafter"/>
</dbReference>
<accession>A0AAN6SZ68</accession>
<dbReference type="GO" id="GO:0046578">
    <property type="term" value="P:regulation of Ras protein signal transduction"/>
    <property type="evidence" value="ECO:0007669"/>
    <property type="project" value="TreeGrafter"/>
</dbReference>
<dbReference type="CDD" id="cd00866">
    <property type="entry name" value="PEBP_euk"/>
    <property type="match status" value="1"/>
</dbReference>
<dbReference type="PANTHER" id="PTHR11362">
    <property type="entry name" value="PHOSPHATIDYLETHANOLAMINE-BINDING PROTEIN"/>
    <property type="match status" value="1"/>
</dbReference>
<organism evidence="2 3">
    <name type="scientific">Parathielavia hyrcaniae</name>
    <dbReference type="NCBI Taxonomy" id="113614"/>
    <lineage>
        <taxon>Eukaryota</taxon>
        <taxon>Fungi</taxon>
        <taxon>Dikarya</taxon>
        <taxon>Ascomycota</taxon>
        <taxon>Pezizomycotina</taxon>
        <taxon>Sordariomycetes</taxon>
        <taxon>Sordariomycetidae</taxon>
        <taxon>Sordariales</taxon>
        <taxon>Chaetomiaceae</taxon>
        <taxon>Parathielavia</taxon>
    </lineage>
</organism>
<evidence type="ECO:0000313" key="2">
    <source>
        <dbReference type="EMBL" id="KAK4099220.1"/>
    </source>
</evidence>
<gene>
    <name evidence="2" type="ORF">N658DRAFT_430420</name>
</gene>
<dbReference type="Gene3D" id="3.90.280.10">
    <property type="entry name" value="PEBP-like"/>
    <property type="match status" value="1"/>
</dbReference>
<reference evidence="2" key="1">
    <citation type="journal article" date="2023" name="Mol. Phylogenet. Evol.">
        <title>Genome-scale phylogeny and comparative genomics of the fungal order Sordariales.</title>
        <authorList>
            <person name="Hensen N."/>
            <person name="Bonometti L."/>
            <person name="Westerberg I."/>
            <person name="Brannstrom I.O."/>
            <person name="Guillou S."/>
            <person name="Cros-Aarteil S."/>
            <person name="Calhoun S."/>
            <person name="Haridas S."/>
            <person name="Kuo A."/>
            <person name="Mondo S."/>
            <person name="Pangilinan J."/>
            <person name="Riley R."/>
            <person name="LaButti K."/>
            <person name="Andreopoulos B."/>
            <person name="Lipzen A."/>
            <person name="Chen C."/>
            <person name="Yan M."/>
            <person name="Daum C."/>
            <person name="Ng V."/>
            <person name="Clum A."/>
            <person name="Steindorff A."/>
            <person name="Ohm R.A."/>
            <person name="Martin F."/>
            <person name="Silar P."/>
            <person name="Natvig D.O."/>
            <person name="Lalanne C."/>
            <person name="Gautier V."/>
            <person name="Ament-Velasquez S.L."/>
            <person name="Kruys A."/>
            <person name="Hutchinson M.I."/>
            <person name="Powell A.J."/>
            <person name="Barry K."/>
            <person name="Miller A.N."/>
            <person name="Grigoriev I.V."/>
            <person name="Debuchy R."/>
            <person name="Gladieux P."/>
            <person name="Hiltunen Thoren M."/>
            <person name="Johannesson H."/>
        </authorList>
    </citation>
    <scope>NUCLEOTIDE SEQUENCE</scope>
    <source>
        <strain evidence="2">CBS 757.83</strain>
    </source>
</reference>
<dbReference type="Pfam" id="PF01161">
    <property type="entry name" value="PBP"/>
    <property type="match status" value="1"/>
</dbReference>
<protein>
    <submittedName>
        <fullName evidence="2">PEBP-like protein</fullName>
    </submittedName>
</protein>
<dbReference type="SUPFAM" id="SSF49777">
    <property type="entry name" value="PEBP-like"/>
    <property type="match status" value="1"/>
</dbReference>
<dbReference type="GO" id="GO:0030162">
    <property type="term" value="P:regulation of proteolysis"/>
    <property type="evidence" value="ECO:0007669"/>
    <property type="project" value="TreeGrafter"/>
</dbReference>
<feature type="region of interest" description="Disordered" evidence="1">
    <location>
        <begin position="105"/>
        <end position="124"/>
    </location>
</feature>